<protein>
    <recommendedName>
        <fullName evidence="2">Carboxylesterase type B domain-containing protein</fullName>
    </recommendedName>
</protein>
<evidence type="ECO:0000313" key="4">
    <source>
        <dbReference type="Proteomes" id="UP000308549"/>
    </source>
</evidence>
<keyword evidence="1" id="KW-0732">Signal</keyword>
<evidence type="ECO:0000313" key="3">
    <source>
        <dbReference type="EMBL" id="TKA29806.1"/>
    </source>
</evidence>
<feature type="signal peptide" evidence="1">
    <location>
        <begin position="1"/>
        <end position="24"/>
    </location>
</feature>
<comment type="caution">
    <text evidence="3">The sequence shown here is derived from an EMBL/GenBank/DDBJ whole genome shotgun (WGS) entry which is preliminary data.</text>
</comment>
<dbReference type="Gene3D" id="3.40.50.1820">
    <property type="entry name" value="alpha/beta hydrolase"/>
    <property type="match status" value="1"/>
</dbReference>
<dbReference type="EMBL" id="NAJL01000013">
    <property type="protein sequence ID" value="TKA29806.1"/>
    <property type="molecule type" value="Genomic_DNA"/>
</dbReference>
<gene>
    <name evidence="3" type="ORF">B0A50_03170</name>
</gene>
<dbReference type="AlphaFoldDB" id="A0A4U0U5U3"/>
<feature type="domain" description="Carboxylesterase type B" evidence="2">
    <location>
        <begin position="60"/>
        <end position="587"/>
    </location>
</feature>
<name>A0A4U0U5U3_9PEZI</name>
<dbReference type="InterPro" id="IPR029058">
    <property type="entry name" value="AB_hydrolase_fold"/>
</dbReference>
<dbReference type="Pfam" id="PF00135">
    <property type="entry name" value="COesterase"/>
    <property type="match status" value="1"/>
</dbReference>
<accession>A0A4U0U5U3</accession>
<dbReference type="InterPro" id="IPR002018">
    <property type="entry name" value="CarbesteraseB"/>
</dbReference>
<reference evidence="3 4" key="1">
    <citation type="submission" date="2017-03" db="EMBL/GenBank/DDBJ databases">
        <title>Genomes of endolithic fungi from Antarctica.</title>
        <authorList>
            <person name="Coleine C."/>
            <person name="Masonjones S."/>
            <person name="Stajich J.E."/>
        </authorList>
    </citation>
    <scope>NUCLEOTIDE SEQUENCE [LARGE SCALE GENOMIC DNA]</scope>
    <source>
        <strain evidence="3 4">CCFEE 6315</strain>
    </source>
</reference>
<evidence type="ECO:0000256" key="1">
    <source>
        <dbReference type="SAM" id="SignalP"/>
    </source>
</evidence>
<keyword evidence="4" id="KW-1185">Reference proteome</keyword>
<dbReference type="Proteomes" id="UP000308549">
    <property type="component" value="Unassembled WGS sequence"/>
</dbReference>
<feature type="chain" id="PRO_5020288122" description="Carboxylesterase type B domain-containing protein" evidence="1">
    <location>
        <begin position="25"/>
        <end position="638"/>
    </location>
</feature>
<proteinExistence type="predicted"/>
<dbReference type="PANTHER" id="PTHR11559">
    <property type="entry name" value="CARBOXYLESTERASE"/>
    <property type="match status" value="1"/>
</dbReference>
<dbReference type="SUPFAM" id="SSF53474">
    <property type="entry name" value="alpha/beta-Hydrolases"/>
    <property type="match status" value="1"/>
</dbReference>
<evidence type="ECO:0000259" key="2">
    <source>
        <dbReference type="Pfam" id="PF00135"/>
    </source>
</evidence>
<sequence length="638" mass="69356">MFFPFFDALVAFVTFPSVAPPTASFPSYRSRPYAQYVAGHEAVSSSNGPPTVDLGYEKYQGWRNSSQNLDVFYGIRYAKAPVGDLRWQAPRAPEIDRTGTIDASTYPAKCPQNDVALGYYRPTDNSASSEDCLFVRPTASPRLSGPEAKLMDVKLNVWSPSNATRLLPVYVFIHGGCYGAGSGQQDQTPLLYTNKNAFVAVTIQYRLGAFGFLAGDDVHRRGTVNAGLLDQQMSLQWIQQHIHLFNGDATQVTVAGQSAGAGSVMLLNMAYGGSIGTELFANSLAASPYLPKQYAYNDRISSQLFHTFASAAGCHTTYWSRYLGSPGTFDCLVAADIDLLMTASTVVSQLGGYGSCAFVPVTDGIFLQDTPSKHFGRRKVNSRNLLVGTNANEGASYTKPNISTVDNLVDYLAETFPLFSDSDIAKVLDNYPTGNATTDDEALLFATTGDSAPYALSQSSVATGQQQRAELIVSEYQFVCPSYWMVEAFSSNHAGGQGWKYQFSVPPALHGGDTGGYFYYPGAYYSIDITVALQRIWGNFVVHSNPSIDNAVANGVSRPGSNTTQDNPASHWAPYSRETPYQLNLNTTCPGRVTSSDQVLCDAPDAVNEIRMTDGYTWEAGRGKRCDFWKSMGELVPE</sequence>
<dbReference type="OrthoDB" id="408631at2759"/>
<organism evidence="3 4">
    <name type="scientific">Salinomyces thailandicus</name>
    <dbReference type="NCBI Taxonomy" id="706561"/>
    <lineage>
        <taxon>Eukaryota</taxon>
        <taxon>Fungi</taxon>
        <taxon>Dikarya</taxon>
        <taxon>Ascomycota</taxon>
        <taxon>Pezizomycotina</taxon>
        <taxon>Dothideomycetes</taxon>
        <taxon>Dothideomycetidae</taxon>
        <taxon>Mycosphaerellales</taxon>
        <taxon>Teratosphaeriaceae</taxon>
        <taxon>Salinomyces</taxon>
    </lineage>
</organism>
<dbReference type="InterPro" id="IPR050309">
    <property type="entry name" value="Type-B_Carboxylest/Lipase"/>
</dbReference>